<evidence type="ECO:0008006" key="4">
    <source>
        <dbReference type="Google" id="ProtNLM"/>
    </source>
</evidence>
<organism evidence="2 3">
    <name type="scientific">Mycena citricolor</name>
    <dbReference type="NCBI Taxonomy" id="2018698"/>
    <lineage>
        <taxon>Eukaryota</taxon>
        <taxon>Fungi</taxon>
        <taxon>Dikarya</taxon>
        <taxon>Basidiomycota</taxon>
        <taxon>Agaricomycotina</taxon>
        <taxon>Agaricomycetes</taxon>
        <taxon>Agaricomycetidae</taxon>
        <taxon>Agaricales</taxon>
        <taxon>Marasmiineae</taxon>
        <taxon>Mycenaceae</taxon>
        <taxon>Mycena</taxon>
    </lineage>
</organism>
<keyword evidence="3" id="KW-1185">Reference proteome</keyword>
<dbReference type="SUPFAM" id="SSF52047">
    <property type="entry name" value="RNI-like"/>
    <property type="match status" value="1"/>
</dbReference>
<feature type="compositionally biased region" description="Acidic residues" evidence="1">
    <location>
        <begin position="440"/>
        <end position="456"/>
    </location>
</feature>
<evidence type="ECO:0000313" key="3">
    <source>
        <dbReference type="Proteomes" id="UP001295794"/>
    </source>
</evidence>
<dbReference type="EMBL" id="CAVNYO010000440">
    <property type="protein sequence ID" value="CAK5280879.1"/>
    <property type="molecule type" value="Genomic_DNA"/>
</dbReference>
<dbReference type="Proteomes" id="UP001295794">
    <property type="component" value="Unassembled WGS sequence"/>
</dbReference>
<feature type="region of interest" description="Disordered" evidence="1">
    <location>
        <begin position="424"/>
        <end position="467"/>
    </location>
</feature>
<dbReference type="Gene3D" id="3.80.10.10">
    <property type="entry name" value="Ribonuclease Inhibitor"/>
    <property type="match status" value="1"/>
</dbReference>
<evidence type="ECO:0000313" key="2">
    <source>
        <dbReference type="EMBL" id="CAK5280879.1"/>
    </source>
</evidence>
<protein>
    <recommendedName>
        <fullName evidence="4">F-box domain-containing protein</fullName>
    </recommendedName>
</protein>
<proteinExistence type="predicted"/>
<dbReference type="InterPro" id="IPR032675">
    <property type="entry name" value="LRR_dom_sf"/>
</dbReference>
<sequence length="557" mass="63300">MQSPNHERSEIYVSVPPELWARIWANCPRPRLCRIALVCRLFRDTVQPLLFHEIVTSCAPDAEYRVASSNWFEITKKMCRVTAMFNTLPHSALGDSVFELTFRGTRNPGFVSPTTRDVEMTVNIGLVKQSFELAMTSFKENLPAFRNLRSLVLYSVVIDETIYAVLEQMKALEDLSIMAIDFDRFCDPPGSLLRLLSVKAMMYDGRERASTPHLLCAPQDVIELDIESSFLLGFSNLGQCCVNLRSLTLARAVSTEDCDDFFRFLHLCPNLKHLNISAVDSDKPCQRVFDPILVPQLTSIHADRAWTRFFAFGRQITAVNFWRSHWYDDGADGWPDLLRTLEILHDAQIPLTQASFWVPTYSVPLLCTTLASFWPQLESLRVSTSDQYGFPRPLRGRPNNPLRLPASPVLDERTVDLTVEWHPAPDVETISRPESPQESSIEDAERDDPDAEEDSFDVNGVRRPRRPKQPARFETLLRNIIDDDFKFPPALKILELSSGHLGSGSISRYRLYPIKLGHDVIKALGNRIPALQRIQLGSTHQSWNRYQGGWSDGGPLI</sequence>
<gene>
    <name evidence="2" type="ORF">MYCIT1_LOCUS31585</name>
</gene>
<accession>A0AAD2HTN2</accession>
<name>A0AAD2HTN2_9AGAR</name>
<evidence type="ECO:0000256" key="1">
    <source>
        <dbReference type="SAM" id="MobiDB-lite"/>
    </source>
</evidence>
<dbReference type="AlphaFoldDB" id="A0AAD2HTN2"/>
<reference evidence="2" key="1">
    <citation type="submission" date="2023-11" db="EMBL/GenBank/DDBJ databases">
        <authorList>
            <person name="De Vega J J."/>
            <person name="De Vega J J."/>
        </authorList>
    </citation>
    <scope>NUCLEOTIDE SEQUENCE</scope>
</reference>
<comment type="caution">
    <text evidence="2">The sequence shown here is derived from an EMBL/GenBank/DDBJ whole genome shotgun (WGS) entry which is preliminary data.</text>
</comment>